<dbReference type="InterPro" id="IPR006578">
    <property type="entry name" value="MADF-dom"/>
</dbReference>
<proteinExistence type="predicted"/>
<protein>
    <recommendedName>
        <fullName evidence="2">MADF domain-containing protein</fullName>
    </recommendedName>
</protein>
<feature type="compositionally biased region" description="Low complexity" evidence="1">
    <location>
        <begin position="152"/>
        <end position="161"/>
    </location>
</feature>
<dbReference type="Proteomes" id="UP000192578">
    <property type="component" value="Unassembled WGS sequence"/>
</dbReference>
<dbReference type="OrthoDB" id="6147983at2759"/>
<sequence length="286" mass="32416">MPATNGTYPKWSEDEIEKFAVHLPVYECIWNKRSPGYRQQDDHVEAWRALGIVMGRTPDDCKNKYQNLRSALVRDLRYHPFGEESPDKKSGWIKRDLFRFMQDHVQPRSRLKEESTATRHSLTMYRGTSEQPRDSGLPEVDSHLTDEEETPSHSSPSSASLEHLKNLLEPVPEIAGSHLTSNSKGVKRPHEDGALDVVIHALAGYTRNRLPHPGCSSGSSAPFEQLEPGRSPKLVKFASNIVARLSEFPEPEQDKLMKQIKTLIIKTELKLYETAEDGEEKTSTCE</sequence>
<evidence type="ECO:0000256" key="1">
    <source>
        <dbReference type="SAM" id="MobiDB-lite"/>
    </source>
</evidence>
<organism evidence="3 4">
    <name type="scientific">Hypsibius exemplaris</name>
    <name type="common">Freshwater tardigrade</name>
    <dbReference type="NCBI Taxonomy" id="2072580"/>
    <lineage>
        <taxon>Eukaryota</taxon>
        <taxon>Metazoa</taxon>
        <taxon>Ecdysozoa</taxon>
        <taxon>Tardigrada</taxon>
        <taxon>Eutardigrada</taxon>
        <taxon>Parachela</taxon>
        <taxon>Hypsibioidea</taxon>
        <taxon>Hypsibiidae</taxon>
        <taxon>Hypsibius</taxon>
    </lineage>
</organism>
<dbReference type="EMBL" id="MTYJ01000047">
    <property type="protein sequence ID" value="OQV18658.1"/>
    <property type="molecule type" value="Genomic_DNA"/>
</dbReference>
<feature type="compositionally biased region" description="Basic and acidic residues" evidence="1">
    <location>
        <begin position="107"/>
        <end position="117"/>
    </location>
</feature>
<comment type="caution">
    <text evidence="3">The sequence shown here is derived from an EMBL/GenBank/DDBJ whole genome shotgun (WGS) entry which is preliminary data.</text>
</comment>
<dbReference type="AlphaFoldDB" id="A0A1W0WTX1"/>
<evidence type="ECO:0000313" key="3">
    <source>
        <dbReference type="EMBL" id="OQV18658.1"/>
    </source>
</evidence>
<dbReference type="PROSITE" id="PS51029">
    <property type="entry name" value="MADF"/>
    <property type="match status" value="1"/>
</dbReference>
<dbReference type="Pfam" id="PF10545">
    <property type="entry name" value="MADF_DNA_bdg"/>
    <property type="match status" value="1"/>
</dbReference>
<evidence type="ECO:0000313" key="4">
    <source>
        <dbReference type="Proteomes" id="UP000192578"/>
    </source>
</evidence>
<feature type="domain" description="MADF" evidence="2">
    <location>
        <begin position="18"/>
        <end position="106"/>
    </location>
</feature>
<accession>A0A1W0WTX1</accession>
<gene>
    <name evidence="3" type="ORF">BV898_07287</name>
</gene>
<dbReference type="PANTHER" id="PTHR12243">
    <property type="entry name" value="MADF DOMAIN TRANSCRIPTION FACTOR"/>
    <property type="match status" value="1"/>
</dbReference>
<feature type="region of interest" description="Disordered" evidence="1">
    <location>
        <begin position="107"/>
        <end position="161"/>
    </location>
</feature>
<dbReference type="SMART" id="SM00595">
    <property type="entry name" value="MADF"/>
    <property type="match status" value="1"/>
</dbReference>
<dbReference type="InterPro" id="IPR039353">
    <property type="entry name" value="TF_Adf1"/>
</dbReference>
<reference evidence="4" key="1">
    <citation type="submission" date="2017-01" db="EMBL/GenBank/DDBJ databases">
        <title>Comparative genomics of anhydrobiosis in the tardigrade Hypsibius dujardini.</title>
        <authorList>
            <person name="Yoshida Y."/>
            <person name="Koutsovoulos G."/>
            <person name="Laetsch D."/>
            <person name="Stevens L."/>
            <person name="Kumar S."/>
            <person name="Horikawa D."/>
            <person name="Ishino K."/>
            <person name="Komine S."/>
            <person name="Tomita M."/>
            <person name="Blaxter M."/>
            <person name="Arakawa K."/>
        </authorList>
    </citation>
    <scope>NUCLEOTIDE SEQUENCE [LARGE SCALE GENOMIC DNA]</scope>
    <source>
        <strain evidence="4">Z151</strain>
    </source>
</reference>
<feature type="compositionally biased region" description="Polar residues" evidence="1">
    <location>
        <begin position="118"/>
        <end position="130"/>
    </location>
</feature>
<name>A0A1W0WTX1_HYPEX</name>
<dbReference type="PANTHER" id="PTHR12243:SF67">
    <property type="entry name" value="COREPRESSOR OF PANGOLIN, ISOFORM A-RELATED"/>
    <property type="match status" value="1"/>
</dbReference>
<evidence type="ECO:0000259" key="2">
    <source>
        <dbReference type="PROSITE" id="PS51029"/>
    </source>
</evidence>
<keyword evidence="4" id="KW-1185">Reference proteome</keyword>